<dbReference type="FunFam" id="3.10.50.40:FF:000006">
    <property type="entry name" value="Peptidyl-prolyl cis-trans isomerase"/>
    <property type="match status" value="1"/>
</dbReference>
<evidence type="ECO:0000256" key="4">
    <source>
        <dbReference type="ARBA" id="ARBA00023235"/>
    </source>
</evidence>
<evidence type="ECO:0000256" key="2">
    <source>
        <dbReference type="ARBA" id="ARBA00006577"/>
    </source>
</evidence>
<feature type="domain" description="PPIase FKBP-type" evidence="9">
    <location>
        <begin position="66"/>
        <end position="160"/>
    </location>
</feature>
<dbReference type="RefSeq" id="WP_212683105.1">
    <property type="nucleotide sequence ID" value="NZ_JAGSPM010000002.1"/>
</dbReference>
<evidence type="ECO:0000256" key="5">
    <source>
        <dbReference type="ARBA" id="ARBA00056164"/>
    </source>
</evidence>
<dbReference type="Gene3D" id="3.10.50.40">
    <property type="match status" value="1"/>
</dbReference>
<dbReference type="PANTHER" id="PTHR43811">
    <property type="entry name" value="FKBP-TYPE PEPTIDYL-PROLYL CIS-TRANS ISOMERASE FKPA"/>
    <property type="match status" value="1"/>
</dbReference>
<dbReference type="Pfam" id="PF00254">
    <property type="entry name" value="FKBP_C"/>
    <property type="match status" value="1"/>
</dbReference>
<evidence type="ECO:0000256" key="3">
    <source>
        <dbReference type="ARBA" id="ARBA00023110"/>
    </source>
</evidence>
<comment type="function">
    <text evidence="5">PPIases accelerate the folding of proteins.</text>
</comment>
<keyword evidence="3 6" id="KW-0697">Rotamase</keyword>
<dbReference type="EMBL" id="JAGSPM010000002">
    <property type="protein sequence ID" value="MBR7745718.1"/>
    <property type="molecule type" value="Genomic_DNA"/>
</dbReference>
<name>A0A941I0W1_9BURK</name>
<dbReference type="InterPro" id="IPR001179">
    <property type="entry name" value="PPIase_FKBP_dom"/>
</dbReference>
<accession>A0A941I0W1</accession>
<dbReference type="InterPro" id="IPR046357">
    <property type="entry name" value="PPIase_dom_sf"/>
</dbReference>
<sequence>MKLASSLLLVVSSVFAHSAFAQATASATTDATAASTPQTTAPAPLHLTKLGIIDNVIGTGDEVVNGAIVEVHYTGWLYNHKAWNLRGAQFDTSRDSGTPLQVMVGAKQVIRGWDMGLLGMKVGGKRTLMIPAYLGYSTQGSGNIPPNTHLVFEVELVSLKK</sequence>
<dbReference type="Proteomes" id="UP000680158">
    <property type="component" value="Unassembled WGS sequence"/>
</dbReference>
<comment type="similarity">
    <text evidence="2 7">Belongs to the FKBP-type PPIase family.</text>
</comment>
<comment type="caution">
    <text evidence="10">The sequence shown here is derived from an EMBL/GenBank/DDBJ whole genome shotgun (WGS) entry which is preliminary data.</text>
</comment>
<dbReference type="PANTHER" id="PTHR43811:SF23">
    <property type="entry name" value="FKBP-TYPE 22 KDA PEPTIDYL-PROLYL CIS-TRANS ISOMERASE"/>
    <property type="match status" value="1"/>
</dbReference>
<reference evidence="10 11" key="1">
    <citation type="submission" date="2021-04" db="EMBL/GenBank/DDBJ databases">
        <title>novel species isolated from subtropical streams in China.</title>
        <authorList>
            <person name="Lu H."/>
        </authorList>
    </citation>
    <scope>NUCLEOTIDE SEQUENCE [LARGE SCALE GENOMIC DNA]</scope>
    <source>
        <strain evidence="10 11">BYS107W</strain>
    </source>
</reference>
<gene>
    <name evidence="10" type="ORF">KDM92_03940</name>
</gene>
<dbReference type="AlphaFoldDB" id="A0A941I0W1"/>
<keyword evidence="4 6" id="KW-0413">Isomerase</keyword>
<feature type="signal peptide" evidence="8">
    <location>
        <begin position="1"/>
        <end position="21"/>
    </location>
</feature>
<evidence type="ECO:0000256" key="6">
    <source>
        <dbReference type="PROSITE-ProRule" id="PRU00277"/>
    </source>
</evidence>
<comment type="catalytic activity">
    <reaction evidence="1 6 7">
        <text>[protein]-peptidylproline (omega=180) = [protein]-peptidylproline (omega=0)</text>
        <dbReference type="Rhea" id="RHEA:16237"/>
        <dbReference type="Rhea" id="RHEA-COMP:10747"/>
        <dbReference type="Rhea" id="RHEA-COMP:10748"/>
        <dbReference type="ChEBI" id="CHEBI:83833"/>
        <dbReference type="ChEBI" id="CHEBI:83834"/>
        <dbReference type="EC" id="5.2.1.8"/>
    </reaction>
</comment>
<proteinExistence type="inferred from homology"/>
<evidence type="ECO:0000313" key="10">
    <source>
        <dbReference type="EMBL" id="MBR7745718.1"/>
    </source>
</evidence>
<dbReference type="PROSITE" id="PS50059">
    <property type="entry name" value="FKBP_PPIASE"/>
    <property type="match status" value="1"/>
</dbReference>
<dbReference type="GO" id="GO:0003755">
    <property type="term" value="F:peptidyl-prolyl cis-trans isomerase activity"/>
    <property type="evidence" value="ECO:0007669"/>
    <property type="project" value="UniProtKB-UniRule"/>
</dbReference>
<evidence type="ECO:0000256" key="1">
    <source>
        <dbReference type="ARBA" id="ARBA00000971"/>
    </source>
</evidence>
<evidence type="ECO:0000259" key="9">
    <source>
        <dbReference type="PROSITE" id="PS50059"/>
    </source>
</evidence>
<evidence type="ECO:0000256" key="8">
    <source>
        <dbReference type="SAM" id="SignalP"/>
    </source>
</evidence>
<keyword evidence="8" id="KW-0732">Signal</keyword>
<organism evidence="10 11">
    <name type="scientific">Undibacterium baiyunense</name>
    <dbReference type="NCBI Taxonomy" id="2828731"/>
    <lineage>
        <taxon>Bacteria</taxon>
        <taxon>Pseudomonadati</taxon>
        <taxon>Pseudomonadota</taxon>
        <taxon>Betaproteobacteria</taxon>
        <taxon>Burkholderiales</taxon>
        <taxon>Oxalobacteraceae</taxon>
        <taxon>Undibacterium</taxon>
    </lineage>
</organism>
<evidence type="ECO:0000256" key="7">
    <source>
        <dbReference type="RuleBase" id="RU003915"/>
    </source>
</evidence>
<dbReference type="EC" id="5.2.1.8" evidence="7"/>
<evidence type="ECO:0000313" key="11">
    <source>
        <dbReference type="Proteomes" id="UP000680158"/>
    </source>
</evidence>
<feature type="chain" id="PRO_5036886588" description="Peptidyl-prolyl cis-trans isomerase" evidence="8">
    <location>
        <begin position="22"/>
        <end position="161"/>
    </location>
</feature>
<keyword evidence="11" id="KW-1185">Reference proteome</keyword>
<protein>
    <recommendedName>
        <fullName evidence="7">Peptidyl-prolyl cis-trans isomerase</fullName>
        <ecNumber evidence="7">5.2.1.8</ecNumber>
    </recommendedName>
</protein>
<dbReference type="SUPFAM" id="SSF54534">
    <property type="entry name" value="FKBP-like"/>
    <property type="match status" value="1"/>
</dbReference>